<dbReference type="Gramene" id="CDY41979">
    <property type="protein sequence ID" value="CDY41979"/>
    <property type="gene ID" value="GSBRNA2T00073975001"/>
</dbReference>
<accession>A0A078HX77</accession>
<dbReference type="InterPro" id="IPR028103">
    <property type="entry name" value="Spatacsin"/>
</dbReference>
<dbReference type="OMA" id="SEEYHMP"/>
<dbReference type="STRING" id="3708.A0A078HX77"/>
<dbReference type="PANTHER" id="PTHR13650:SF0">
    <property type="entry name" value="SPATACSIN"/>
    <property type="match status" value="1"/>
</dbReference>
<proteinExistence type="predicted"/>
<evidence type="ECO:0000313" key="3">
    <source>
        <dbReference type="EMBL" id="CDY41979.1"/>
    </source>
</evidence>
<evidence type="ECO:0000256" key="1">
    <source>
        <dbReference type="SAM" id="MobiDB-lite"/>
    </source>
</evidence>
<dbReference type="InterPro" id="IPR028107">
    <property type="entry name" value="Spatacsin_C_dom"/>
</dbReference>
<keyword evidence="4" id="KW-1185">Reference proteome</keyword>
<protein>
    <submittedName>
        <fullName evidence="3">BnaA01g05510D protein</fullName>
    </submittedName>
</protein>
<organism evidence="3 4">
    <name type="scientific">Brassica napus</name>
    <name type="common">Rape</name>
    <dbReference type="NCBI Taxonomy" id="3708"/>
    <lineage>
        <taxon>Eukaryota</taxon>
        <taxon>Viridiplantae</taxon>
        <taxon>Streptophyta</taxon>
        <taxon>Embryophyta</taxon>
        <taxon>Tracheophyta</taxon>
        <taxon>Spermatophyta</taxon>
        <taxon>Magnoliopsida</taxon>
        <taxon>eudicotyledons</taxon>
        <taxon>Gunneridae</taxon>
        <taxon>Pentapetalae</taxon>
        <taxon>rosids</taxon>
        <taxon>malvids</taxon>
        <taxon>Brassicales</taxon>
        <taxon>Brassicaceae</taxon>
        <taxon>Brassiceae</taxon>
        <taxon>Brassica</taxon>
    </lineage>
</organism>
<dbReference type="Proteomes" id="UP000028999">
    <property type="component" value="Unassembled WGS sequence"/>
</dbReference>
<feature type="domain" description="Spatacsin C-terminal" evidence="2">
    <location>
        <begin position="2678"/>
        <end position="2969"/>
    </location>
</feature>
<dbReference type="GO" id="GO:0005737">
    <property type="term" value="C:cytoplasm"/>
    <property type="evidence" value="ECO:0000318"/>
    <property type="project" value="GO_Central"/>
</dbReference>
<dbReference type="PANTHER" id="PTHR13650">
    <property type="entry name" value="SPATACSIN"/>
    <property type="match status" value="1"/>
</dbReference>
<feature type="compositionally biased region" description="Polar residues" evidence="1">
    <location>
        <begin position="2392"/>
        <end position="2407"/>
    </location>
</feature>
<sequence>MEKLLKEGPTLLQLHKWEPSQLQLNLSEFREAFISPSRQSLLLLSHHSEALLLPLTAVNTAPPSGSGVGSGDPGFVDNCTSFPFIFDAKSVAWGSCGDTYDRHEDPLFRELLFISGSHGVTVHAFCCFKDSSDVANGKPNGELRHGEWVEWGPSRLNQDPEPEHGTASSFDGSKQWMQSFLVDVETTEIEGIRQSKFPEKSAFPGSANVVSFSILNGDLPFSNLQEGNMPEEGMYRCTKVFSSDSHVLIGFVMELSGCASTPTSNANGKSKGKSVVFVAQLFNWGMEWVSLVNIGETSIRPTNEWADFRMTDKFVICLSVSGLIFLYDVKSGDCFAHHDILQTCESDDRNDFQSLAPSMFKSHVVGSAGRRKFRKLILASHTPLVAAVDENGLVYVLCVDDFVSEEYHMPLESIPSLCHLGPGSLVGWKVGGMDIGQQKVHHAGEDVFTRCDPRSFASDTPMSDPCLKRQQNNFDRRAGYCGSWLSGFTVQPKTNARGLENFQRDSQVMRKMFLSAEKLGSEDNLCFSPLGFTHFSRKHTKKEDQSCKVLHYSLQTHMTTRDDSYLNYDNRISVQGAEETFVGESVGCSFQGFLYLVTCSGLSVFLPSISVTSNYPTVEAVEYLQPLQTTVMGCQGRDNLRTDESRIPLQVEVLDRVILFEGPEAADRLCLENGWDLKIARLQRLKMALDYLKYDDINESLKTLGNMKLAEEGMLRVLFSALYLLSRKSRNDTEISAVSRLLALATRFATEMIRIYGTRLLSLPPISRHHDVMENSRRLSEMGYLLEITRNFQSRISRKFKKLGKVGKNEKSLNLVDPSSLQDDSQLDVVPDAAHAESRQLDDTNEELALTPLGMMTAKAGQVIDEISYASSLVPQGVVPETKVLPLENPKEMMARWKTDNLDLKTVVKDALLSGRLPLAVLQLHLQHSKDSSENGEHHDTFTEVRDVGRAIAYDLFLKGEPGVAIATLQRLGEDVEACLNQLVFGTVRRSLRYQIAEEMRKHGFLRPYEDNVLERISLIERLYPSSQFWETYLTRRKELLKADVPFDSSKISLHLGGSSLFQHLEIECGEVDGVVLGSWTKINESASEHAPDETDAIAGYWAAAAVWSNAWDQRTFDHIVLDQPLVMGVHVPWDSQLEYYMCHNDWDEVLKLLDLIPEDLLYDGNLQIALDVPKQSSGQNYSVSSHSEYIGSIEEVDAVLMDVPYIKIFRLPADIRCSLWLTTLMEQELAKKLIFLKEYWENALDVVYLLARAGVILRNYLSLSRKERGADVDTLNAVHKLFIHYCTQYNLPNLLDLYLDHHELVLDNDSLSSLQEAVGDSHWAKWLLLSRIKGREYDASFSNARSIMSPGAAPNGEVSIPDIDEIVCTVDDIAEGAGEMAALATMMCSLVPIQKSLNTGSVNRHSNSSAQCTLENLKPFLQRFPTLWSKLVTACFGEDISGNLLRTKARNVLSEYLNWRDSVFFSAARDTSLLQMLPCWFPKGVRRLVQLYIQGPLGWLSFSGYPTGEYLLHRGVEFFINVDDPTEISAISWEAIIQKHIEEELHNTKTEGTELGLEHFLHRGRPLAAFNAFLEHRVEKIKLEDQSGSLIHGQRNMQSDVPMLLAPLTQNDESLLSSVIPLAITHFGDSVLVASCVFLLELCGLSASMLRIDVASLRRISSFYESNDNIAQQKSFKGSMFHAVSSEGDLMGSLARALANEYGYPDISSVSTKKHTPSSFSGAQPCLPLMLVLHHLEQASLPDIGVDRKTSGYWLLTGDGDGSELRSQQTSASLHWSLVTLFCQMHNIPLSTKYLAVLARDNDWVGFLSEAQLGGYPFDTVLSVASKEFGDQRLKAHILTVLRHANSKKKATISSSDDTSGGFTCSFSEDGAYVSAELFRVLAYSEKLNKPGDYLLSKAKELSWSILALIASCFPDVSPISCLTIWLEITAARETSSIKVNDITTKIAENIAAAVVSTNSLPTDARGVQFHYNRRNPKRRRLIAHTSVDSLASANSLSTSAGKTLYSHKTEAAEDEIAEDTSVTNDSSDEHASLSKMVAMLCEQRLFLPLLKAFELFLPSCSLLPFVRALQAFSQMRLSEASAHLDSFGARVKDESMHFQSNTAKEVNFGASWISKTAVKAADAVLSTCPSPYEKRCLLQLLAAIDFGDGGSAATYYRRLYWKVNLAEPSLRWENGLDLGSEALDDGSLLAALEKNRQWEQARNWAKQLETMGATWTSSVHHVTETQAESMVAEWKEFLWDVPEERIALWGHCQTLFVRYSFPALQAGLFFLRHAEAVEKDLPAREIYELLLLSLQWLSGLTTLSHPVYPLHLLREIETRVWLLAVEAEANVKNLGAFSPSSTRRDIANGNSSNLIDRTASIITKMDNHISSATKNKIGEKQDSRPPGQAHQRNQDTTTSVFGASTKSKRRAKGNVPQRRHFVDSSDRNIDSEDSPSLLNIKSEFQLQEESTGLEICLSKWEESIEPAELERAVLSLLEFGQVTAAKQLQLKLAPESLPSELIILDTVMKLAMFSTPCSQVPLSMLDDEVRSIIQSQNLKIDQPVIDPLQVLENLSNILNEGSGRGLARKIIAVIKAANILGLTFTEAYQKQTIELLRLLSLKAQDSFEEACLLVKTHSMPAASIAQILAESFLKGLLAAHRGGYIDSQKEEGPAPLLWRFSDFLKWAELCPSEQEIGHSLMRLVITGQEIPHACEVELLILSHHFYKSSTCLDGVDVLVALAATRVEAYVAEGDFSCLGRLITGVGNFHALNFILNILIENGQLDLLLQKFSSAADANTGTAQAVRSFRMAVLTSLNLFNPNDHDAFAMVYKHFDMKHETAALLEARADQAAQQWFRRYDKDENEDLLDSMRYYIEAAEVHTSIDAGNKARKACGQASLVSLQIRMPDSKWLCLSETNARRALVDQSRFQEALIVAEAYGLNQPSEWALVLWNLMLKPELAEEFVAEFVAVLPLQASMLLELARFYRAEMAARGDQSQFSVWLTGGGLPAEWAKYMWRSFRCLLKRTRDLRLRLQLATTATGFSDMVDACMNALDKVPDNAGPLVLKKGHGGGYLPLM</sequence>
<feature type="compositionally biased region" description="Basic and acidic residues" evidence="1">
    <location>
        <begin position="2422"/>
        <end position="2432"/>
    </location>
</feature>
<feature type="region of interest" description="Disordered" evidence="1">
    <location>
        <begin position="2376"/>
        <end position="2436"/>
    </location>
</feature>
<gene>
    <name evidence="3" type="primary">BnaA01g05510D</name>
    <name evidence="3" type="ORF">GSBRNA2T00073975001</name>
</gene>
<name>A0A078HX77_BRANA</name>
<evidence type="ECO:0000313" key="4">
    <source>
        <dbReference type="Proteomes" id="UP000028999"/>
    </source>
</evidence>
<evidence type="ECO:0000259" key="2">
    <source>
        <dbReference type="Pfam" id="PF14649"/>
    </source>
</evidence>
<dbReference type="Pfam" id="PF14649">
    <property type="entry name" value="Spatacsin_C"/>
    <property type="match status" value="1"/>
</dbReference>
<reference evidence="3 4" key="1">
    <citation type="journal article" date="2014" name="Science">
        <title>Plant genetics. Early allopolyploid evolution in the post-Neolithic Brassica napus oilseed genome.</title>
        <authorList>
            <person name="Chalhoub B."/>
            <person name="Denoeud F."/>
            <person name="Liu S."/>
            <person name="Parkin I.A."/>
            <person name="Tang H."/>
            <person name="Wang X."/>
            <person name="Chiquet J."/>
            <person name="Belcram H."/>
            <person name="Tong C."/>
            <person name="Samans B."/>
            <person name="Correa M."/>
            <person name="Da Silva C."/>
            <person name="Just J."/>
            <person name="Falentin C."/>
            <person name="Koh C.S."/>
            <person name="Le Clainche I."/>
            <person name="Bernard M."/>
            <person name="Bento P."/>
            <person name="Noel B."/>
            <person name="Labadie K."/>
            <person name="Alberti A."/>
            <person name="Charles M."/>
            <person name="Arnaud D."/>
            <person name="Guo H."/>
            <person name="Daviaud C."/>
            <person name="Alamery S."/>
            <person name="Jabbari K."/>
            <person name="Zhao M."/>
            <person name="Edger P.P."/>
            <person name="Chelaifa H."/>
            <person name="Tack D."/>
            <person name="Lassalle G."/>
            <person name="Mestiri I."/>
            <person name="Schnel N."/>
            <person name="Le Paslier M.C."/>
            <person name="Fan G."/>
            <person name="Renault V."/>
            <person name="Bayer P.E."/>
            <person name="Golicz A.A."/>
            <person name="Manoli S."/>
            <person name="Lee T.H."/>
            <person name="Thi V.H."/>
            <person name="Chalabi S."/>
            <person name="Hu Q."/>
            <person name="Fan C."/>
            <person name="Tollenaere R."/>
            <person name="Lu Y."/>
            <person name="Battail C."/>
            <person name="Shen J."/>
            <person name="Sidebottom C.H."/>
            <person name="Wang X."/>
            <person name="Canaguier A."/>
            <person name="Chauveau A."/>
            <person name="Berard A."/>
            <person name="Deniot G."/>
            <person name="Guan M."/>
            <person name="Liu Z."/>
            <person name="Sun F."/>
            <person name="Lim Y.P."/>
            <person name="Lyons E."/>
            <person name="Town C.D."/>
            <person name="Bancroft I."/>
            <person name="Wang X."/>
            <person name="Meng J."/>
            <person name="Ma J."/>
            <person name="Pires J.C."/>
            <person name="King G.J."/>
            <person name="Brunel D."/>
            <person name="Delourme R."/>
            <person name="Renard M."/>
            <person name="Aury J.M."/>
            <person name="Adams K.L."/>
            <person name="Batley J."/>
            <person name="Snowdon R.J."/>
            <person name="Tost J."/>
            <person name="Edwards D."/>
            <person name="Zhou Y."/>
            <person name="Hua W."/>
            <person name="Sharpe A.G."/>
            <person name="Paterson A.H."/>
            <person name="Guan C."/>
            <person name="Wincker P."/>
        </authorList>
    </citation>
    <scope>NUCLEOTIDE SEQUENCE [LARGE SCALE GENOMIC DNA]</scope>
    <source>
        <strain evidence="4">cv. Darmor-bzh</strain>
    </source>
</reference>
<dbReference type="EMBL" id="LK032511">
    <property type="protein sequence ID" value="CDY41979.1"/>
    <property type="molecule type" value="Genomic_DNA"/>
</dbReference>
<dbReference type="PaxDb" id="3708-A0A078HX77"/>